<dbReference type="EMBL" id="HE650825">
    <property type="protein sequence ID" value="CCF58200.1"/>
    <property type="molecule type" value="Genomic_DNA"/>
</dbReference>
<evidence type="ECO:0000256" key="3">
    <source>
        <dbReference type="ARBA" id="ARBA00023163"/>
    </source>
</evidence>
<dbReference type="RefSeq" id="XP_003957335.1">
    <property type="nucleotide sequence ID" value="XM_003957286.1"/>
</dbReference>
<evidence type="ECO:0000256" key="1">
    <source>
        <dbReference type="ARBA" id="ARBA00004123"/>
    </source>
</evidence>
<dbReference type="Proteomes" id="UP000005220">
    <property type="component" value="Chromosome 5"/>
</dbReference>
<dbReference type="OrthoDB" id="49520at2759"/>
<reference evidence="6 7" key="1">
    <citation type="journal article" date="2011" name="Proc. Natl. Acad. Sci. U.S.A.">
        <title>Evolutionary erosion of yeast sex chromosomes by mating-type switching accidents.</title>
        <authorList>
            <person name="Gordon J.L."/>
            <person name="Armisen D."/>
            <person name="Proux-Wera E."/>
            <person name="Oheigeartaigh S.S."/>
            <person name="Byrne K.P."/>
            <person name="Wolfe K.H."/>
        </authorList>
    </citation>
    <scope>NUCLEOTIDE SEQUENCE [LARGE SCALE GENOMIC DNA]</scope>
    <source>
        <strain evidence="7">ATCC 22294 / BCRC 22015 / CBS 2517 / CECT 1963 / NBRC 1671 / NRRL Y-8276</strain>
    </source>
</reference>
<feature type="domain" description="Vps72/YL1 C-terminal" evidence="5">
    <location>
        <begin position="88"/>
        <end position="117"/>
    </location>
</feature>
<dbReference type="InterPro" id="IPR029525">
    <property type="entry name" value="INO80C/Ies6"/>
</dbReference>
<evidence type="ECO:0000313" key="7">
    <source>
        <dbReference type="Proteomes" id="UP000005220"/>
    </source>
</evidence>
<sequence>MAIPPGRNTAASDQRLEFLRKVAELNHVNTPLKKLHYKKVNKRHKSVKQLLSDENKRINAVLSSEVKPKVNVTYFTLNAPPSLRPAKKYCDITGLKGNYKSPTNNLRYHNSEIYQAVIKPMPSGIDQEYLKLRGANFVLK</sequence>
<evidence type="ECO:0000313" key="6">
    <source>
        <dbReference type="EMBL" id="CCF58200.1"/>
    </source>
</evidence>
<accession>H2AV00</accession>
<evidence type="ECO:0000259" key="5">
    <source>
        <dbReference type="SMART" id="SM00993"/>
    </source>
</evidence>
<protein>
    <recommendedName>
        <fullName evidence="5">Vps72/YL1 C-terminal domain-containing protein</fullName>
    </recommendedName>
</protein>
<gene>
    <name evidence="6" type="primary">KAFR0E00460</name>
    <name evidence="6" type="ORF">KAFR_0E00460</name>
</gene>
<organism evidence="6 7">
    <name type="scientific">Kazachstania africana (strain ATCC 22294 / BCRC 22015 / CBS 2517 / CECT 1963 / NBRC 1671 / NRRL Y-8276)</name>
    <name type="common">Yeast</name>
    <name type="synonym">Kluyveromyces africanus</name>
    <dbReference type="NCBI Taxonomy" id="1071382"/>
    <lineage>
        <taxon>Eukaryota</taxon>
        <taxon>Fungi</taxon>
        <taxon>Dikarya</taxon>
        <taxon>Ascomycota</taxon>
        <taxon>Saccharomycotina</taxon>
        <taxon>Saccharomycetes</taxon>
        <taxon>Saccharomycetales</taxon>
        <taxon>Saccharomycetaceae</taxon>
        <taxon>Kazachstania</taxon>
    </lineage>
</organism>
<dbReference type="KEGG" id="kaf:KAFR_0E00460"/>
<dbReference type="HOGENOM" id="CLU_071116_2_1_1"/>
<dbReference type="InterPro" id="IPR013272">
    <property type="entry name" value="Vps72/YL1_C"/>
</dbReference>
<dbReference type="GO" id="GO:0031011">
    <property type="term" value="C:Ino80 complex"/>
    <property type="evidence" value="ECO:0007669"/>
    <property type="project" value="EnsemblFungi"/>
</dbReference>
<dbReference type="GO" id="GO:0006338">
    <property type="term" value="P:chromatin remodeling"/>
    <property type="evidence" value="ECO:0007669"/>
    <property type="project" value="EnsemblFungi"/>
</dbReference>
<evidence type="ECO:0000256" key="4">
    <source>
        <dbReference type="ARBA" id="ARBA00023242"/>
    </source>
</evidence>
<dbReference type="GeneID" id="13882677"/>
<dbReference type="SMART" id="SM00993">
    <property type="entry name" value="YL1_C"/>
    <property type="match status" value="1"/>
</dbReference>
<keyword evidence="2" id="KW-0805">Transcription regulation</keyword>
<dbReference type="InParanoid" id="H2AV00"/>
<dbReference type="eggNOG" id="KOG4137">
    <property type="taxonomic scope" value="Eukaryota"/>
</dbReference>
<comment type="subcellular location">
    <subcellularLocation>
        <location evidence="1">Nucleus</location>
    </subcellularLocation>
</comment>
<dbReference type="GO" id="GO:0034080">
    <property type="term" value="P:CENP-A containing chromatin assembly"/>
    <property type="evidence" value="ECO:0007669"/>
    <property type="project" value="EnsemblFungi"/>
</dbReference>
<name>H2AV00_KAZAF</name>
<proteinExistence type="predicted"/>
<dbReference type="STRING" id="1071382.H2AV00"/>
<dbReference type="FunCoup" id="H2AV00">
    <property type="interactions" value="105"/>
</dbReference>
<dbReference type="Pfam" id="PF08265">
    <property type="entry name" value="YL1_C"/>
    <property type="match status" value="1"/>
</dbReference>
<dbReference type="PANTHER" id="PTHR31200:SF1">
    <property type="entry name" value="INO80 COMPLEX SUBUNIT C"/>
    <property type="match status" value="1"/>
</dbReference>
<evidence type="ECO:0000256" key="2">
    <source>
        <dbReference type="ARBA" id="ARBA00023015"/>
    </source>
</evidence>
<keyword evidence="3" id="KW-0804">Transcription</keyword>
<keyword evidence="7" id="KW-1185">Reference proteome</keyword>
<dbReference type="AlphaFoldDB" id="H2AV00"/>
<dbReference type="PANTHER" id="PTHR31200">
    <property type="entry name" value="INO80 COMPLEX SUBUNIT C"/>
    <property type="match status" value="1"/>
</dbReference>
<keyword evidence="4" id="KW-0539">Nucleus</keyword>